<proteinExistence type="predicted"/>
<dbReference type="Pfam" id="PF01221">
    <property type="entry name" value="Dynein_light"/>
    <property type="match status" value="1"/>
</dbReference>
<evidence type="ECO:0008006" key="3">
    <source>
        <dbReference type="Google" id="ProtNLM"/>
    </source>
</evidence>
<protein>
    <recommendedName>
        <fullName evidence="3">Dynein light chain</fullName>
    </recommendedName>
</protein>
<dbReference type="InterPro" id="IPR037177">
    <property type="entry name" value="DLC_sf"/>
</dbReference>
<evidence type="ECO:0000313" key="2">
    <source>
        <dbReference type="WBParaSite" id="SMTH1_39870.1"/>
    </source>
</evidence>
<name>A0AA85B941_9TREM</name>
<reference evidence="2" key="1">
    <citation type="submission" date="2023-11" db="UniProtKB">
        <authorList>
            <consortium name="WormBaseParasite"/>
        </authorList>
    </citation>
    <scope>IDENTIFICATION</scope>
</reference>
<dbReference type="GO" id="GO:0030286">
    <property type="term" value="C:dynein complex"/>
    <property type="evidence" value="ECO:0007669"/>
    <property type="project" value="InterPro"/>
</dbReference>
<dbReference type="SMART" id="SM01375">
    <property type="entry name" value="Dynein_light"/>
    <property type="match status" value="1"/>
</dbReference>
<dbReference type="WBParaSite" id="SMTH1_39870.1">
    <property type="protein sequence ID" value="SMTH1_39870.1"/>
    <property type="gene ID" value="SMTH1_39870"/>
</dbReference>
<sequence>MPIEQRPYSNTLHQSGERKAVIKYVEMSKEMQQDAVQTAAMAMDKYNDDKDIALFLKKNLIVNMNQHGIVLLEVNSQVM</sequence>
<dbReference type="Proteomes" id="UP000050791">
    <property type="component" value="Unassembled WGS sequence"/>
</dbReference>
<dbReference type="GO" id="GO:0007017">
    <property type="term" value="P:microtubule-based process"/>
    <property type="evidence" value="ECO:0007669"/>
    <property type="project" value="InterPro"/>
</dbReference>
<dbReference type="SUPFAM" id="SSF54648">
    <property type="entry name" value="DLC"/>
    <property type="match status" value="1"/>
</dbReference>
<dbReference type="Gene3D" id="3.30.740.10">
    <property type="entry name" value="Protein Inhibitor Of Neuronal Nitric Oxide Synthase"/>
    <property type="match status" value="1"/>
</dbReference>
<accession>A0AA85B941</accession>
<organism evidence="1 2">
    <name type="scientific">Schistosoma mattheei</name>
    <dbReference type="NCBI Taxonomy" id="31246"/>
    <lineage>
        <taxon>Eukaryota</taxon>
        <taxon>Metazoa</taxon>
        <taxon>Spiralia</taxon>
        <taxon>Lophotrochozoa</taxon>
        <taxon>Platyhelminthes</taxon>
        <taxon>Trematoda</taxon>
        <taxon>Digenea</taxon>
        <taxon>Strigeidida</taxon>
        <taxon>Schistosomatoidea</taxon>
        <taxon>Schistosomatidae</taxon>
        <taxon>Schistosoma</taxon>
    </lineage>
</organism>
<dbReference type="InterPro" id="IPR001372">
    <property type="entry name" value="Dynein_light_chain_typ-1/2"/>
</dbReference>
<dbReference type="AlphaFoldDB" id="A0AA85B941"/>
<evidence type="ECO:0000313" key="1">
    <source>
        <dbReference type="Proteomes" id="UP000050791"/>
    </source>
</evidence>